<dbReference type="Gene3D" id="3.30.300.210">
    <property type="entry name" value="Nutrient germinant receptor protein C, domain 3"/>
    <property type="match status" value="1"/>
</dbReference>
<name>A0A162DG48_9BACI</name>
<dbReference type="EMBL" id="LTAO01000023">
    <property type="protein sequence ID" value="KYG29514.1"/>
    <property type="molecule type" value="Genomic_DNA"/>
</dbReference>
<evidence type="ECO:0000256" key="5">
    <source>
        <dbReference type="ARBA" id="ARBA00023136"/>
    </source>
</evidence>
<evidence type="ECO:0000256" key="6">
    <source>
        <dbReference type="ARBA" id="ARBA00023139"/>
    </source>
</evidence>
<proteinExistence type="inferred from homology"/>
<protein>
    <submittedName>
        <fullName evidence="10">Uncharacterized protein</fullName>
    </submittedName>
</protein>
<keyword evidence="11" id="KW-1185">Reference proteome</keyword>
<dbReference type="OrthoDB" id="9816067at2"/>
<dbReference type="GO" id="GO:0016020">
    <property type="term" value="C:membrane"/>
    <property type="evidence" value="ECO:0007669"/>
    <property type="project" value="UniProtKB-SubCell"/>
</dbReference>
<dbReference type="Proteomes" id="UP000075806">
    <property type="component" value="Unassembled WGS sequence"/>
</dbReference>
<evidence type="ECO:0000256" key="7">
    <source>
        <dbReference type="ARBA" id="ARBA00023288"/>
    </source>
</evidence>
<keyword evidence="4" id="KW-0732">Signal</keyword>
<dbReference type="InterPro" id="IPR038501">
    <property type="entry name" value="Spore_GerAC_C_sf"/>
</dbReference>
<dbReference type="NCBIfam" id="TIGR02887">
    <property type="entry name" value="spore_ger_x_C"/>
    <property type="match status" value="1"/>
</dbReference>
<evidence type="ECO:0000259" key="9">
    <source>
        <dbReference type="Pfam" id="PF25198"/>
    </source>
</evidence>
<dbReference type="RefSeq" id="WP_061949310.1">
    <property type="nucleotide sequence ID" value="NZ_LTAO01000023.1"/>
</dbReference>
<dbReference type="Pfam" id="PF05504">
    <property type="entry name" value="Spore_GerAC"/>
    <property type="match status" value="1"/>
</dbReference>
<dbReference type="InterPro" id="IPR008844">
    <property type="entry name" value="Spore_GerAC-like"/>
</dbReference>
<dbReference type="AlphaFoldDB" id="A0A162DG48"/>
<dbReference type="PANTHER" id="PTHR35789">
    <property type="entry name" value="SPORE GERMINATION PROTEIN B3"/>
    <property type="match status" value="1"/>
</dbReference>
<organism evidence="10 11">
    <name type="scientific">Alkalihalobacillus trypoxylicola</name>
    <dbReference type="NCBI Taxonomy" id="519424"/>
    <lineage>
        <taxon>Bacteria</taxon>
        <taxon>Bacillati</taxon>
        <taxon>Bacillota</taxon>
        <taxon>Bacilli</taxon>
        <taxon>Bacillales</taxon>
        <taxon>Bacillaceae</taxon>
        <taxon>Alkalihalobacillus</taxon>
    </lineage>
</organism>
<dbReference type="PROSITE" id="PS51257">
    <property type="entry name" value="PROKAR_LIPOPROTEIN"/>
    <property type="match status" value="1"/>
</dbReference>
<keyword evidence="7" id="KW-0449">Lipoprotein</keyword>
<evidence type="ECO:0000313" key="11">
    <source>
        <dbReference type="Proteomes" id="UP000075806"/>
    </source>
</evidence>
<dbReference type="InterPro" id="IPR057336">
    <property type="entry name" value="GerAC_N"/>
</dbReference>
<comment type="subcellular location">
    <subcellularLocation>
        <location evidence="1">Membrane</location>
        <topology evidence="1">Lipid-anchor</topology>
    </subcellularLocation>
</comment>
<keyword evidence="3" id="KW-0309">Germination</keyword>
<feature type="domain" description="Spore germination protein N-terminal" evidence="9">
    <location>
        <begin position="23"/>
        <end position="198"/>
    </location>
</feature>
<keyword evidence="5" id="KW-0472">Membrane</keyword>
<evidence type="ECO:0000256" key="1">
    <source>
        <dbReference type="ARBA" id="ARBA00004635"/>
    </source>
</evidence>
<evidence type="ECO:0000256" key="2">
    <source>
        <dbReference type="ARBA" id="ARBA00007886"/>
    </source>
</evidence>
<evidence type="ECO:0000256" key="3">
    <source>
        <dbReference type="ARBA" id="ARBA00022544"/>
    </source>
</evidence>
<dbReference type="PANTHER" id="PTHR35789:SF1">
    <property type="entry name" value="SPORE GERMINATION PROTEIN B3"/>
    <property type="match status" value="1"/>
</dbReference>
<keyword evidence="6" id="KW-0564">Palmitate</keyword>
<evidence type="ECO:0000313" key="10">
    <source>
        <dbReference type="EMBL" id="KYG29514.1"/>
    </source>
</evidence>
<comment type="caution">
    <text evidence="10">The sequence shown here is derived from an EMBL/GenBank/DDBJ whole genome shotgun (WGS) entry which is preliminary data.</text>
</comment>
<dbReference type="InterPro" id="IPR046953">
    <property type="entry name" value="Spore_GerAC-like_C"/>
</dbReference>
<comment type="similarity">
    <text evidence="2">Belongs to the GerABKC lipoprotein family.</text>
</comment>
<gene>
    <name evidence="10" type="ORF">AZF04_08315</name>
</gene>
<evidence type="ECO:0000256" key="4">
    <source>
        <dbReference type="ARBA" id="ARBA00022729"/>
    </source>
</evidence>
<dbReference type="GO" id="GO:0009847">
    <property type="term" value="P:spore germination"/>
    <property type="evidence" value="ECO:0007669"/>
    <property type="project" value="InterPro"/>
</dbReference>
<dbReference type="Gene3D" id="6.20.190.10">
    <property type="entry name" value="Nutrient germinant receptor protein C, domain 1"/>
    <property type="match status" value="1"/>
</dbReference>
<dbReference type="Pfam" id="PF25198">
    <property type="entry name" value="Spore_GerAC_N"/>
    <property type="match status" value="1"/>
</dbReference>
<feature type="domain" description="Spore germination GerAC-like C-terminal" evidence="8">
    <location>
        <begin position="226"/>
        <end position="387"/>
    </location>
</feature>
<reference evidence="10" key="1">
    <citation type="submission" date="2016-02" db="EMBL/GenBank/DDBJ databases">
        <title>Genome sequence of Bacillus trypoxylicola KCTC 13244(T).</title>
        <authorList>
            <person name="Jeong H."/>
            <person name="Park S.-H."/>
            <person name="Choi S.-K."/>
        </authorList>
    </citation>
    <scope>NUCLEOTIDE SEQUENCE [LARGE SCALE GENOMIC DNA]</scope>
    <source>
        <strain evidence="10">KCTC 13244</strain>
    </source>
</reference>
<sequence length="400" mass="44792">MNKKIKKILILFLVICTLSGCWNSRELNELSISAALGIDYTDDENFLVTVQVINPTAVALQETGQSAYSPVVVYHAEGKTIIEAFRKLTTQLPRKLYQAYTKVIILGEDLAKKGVAESLDFLIRDHEFRADFYFLVARNHRAQDVLEVLTILDKIPANEIQQSLKASFEAWGTTSLVTVDTLVNSIMSKGNMGVLPTVYITGNQKKGETIESMQHSVLPALTTNNDLAVFNGDQLIGYLNDQQSRGYNFIKGEIKSTIVDVPCEKGTIGVEVLATQSKITVETKPRPLNAKIQIKADAQIGHATCPITFESDQIMEDLEKKTGEKIKEEIHASINKAKEYGIDIFGFGEKFHVEDKPFWEGVEKNWNEKFKEVEVEVVVDMNIRSKGNMTQSINHFLKGE</sequence>
<evidence type="ECO:0000259" key="8">
    <source>
        <dbReference type="Pfam" id="PF05504"/>
    </source>
</evidence>
<accession>A0A162DG48</accession>
<dbReference type="STRING" id="519424.AZF04_08315"/>